<evidence type="ECO:0000259" key="12">
    <source>
        <dbReference type="PROSITE" id="PS50141"/>
    </source>
</evidence>
<comment type="caution">
    <text evidence="13">The sequence shown here is derived from an EMBL/GenBank/DDBJ whole genome shotgun (WGS) entry which is preliminary data.</text>
</comment>
<keyword evidence="14" id="KW-1185">Reference proteome</keyword>
<dbReference type="AlphaFoldDB" id="A0AAN8PUJ4"/>
<evidence type="ECO:0000256" key="2">
    <source>
        <dbReference type="ARBA" id="ARBA00022723"/>
    </source>
</evidence>
<evidence type="ECO:0000256" key="3">
    <source>
        <dbReference type="ARBA" id="ARBA00022801"/>
    </source>
</evidence>
<evidence type="ECO:0000256" key="10">
    <source>
        <dbReference type="ARBA" id="ARBA00041760"/>
    </source>
</evidence>
<gene>
    <name evidence="13" type="ORF">SNE40_007133</name>
</gene>
<keyword evidence="3" id="KW-0378">Hydrolase</keyword>
<comment type="similarity">
    <text evidence="7">Belongs to the ADAT1 family.</text>
</comment>
<evidence type="ECO:0000256" key="11">
    <source>
        <dbReference type="ARBA" id="ARBA00047635"/>
    </source>
</evidence>
<dbReference type="GO" id="GO:0003723">
    <property type="term" value="F:RNA binding"/>
    <property type="evidence" value="ECO:0007669"/>
    <property type="project" value="InterPro"/>
</dbReference>
<evidence type="ECO:0000256" key="1">
    <source>
        <dbReference type="ARBA" id="ARBA00022694"/>
    </source>
</evidence>
<dbReference type="PANTHER" id="PTHR46516:SF1">
    <property type="entry name" value="TRNA-SPECIFIC ADENOSINE DEAMINASE 1"/>
    <property type="match status" value="1"/>
</dbReference>
<sequence length="482" mass="54040">MVERQNIFFGLDGREFANEIADLSYKHFDALPKKGKPQLGKEWTLLSAVIMTYTTDEGLLTPKIIAMGTGSKCLGESKLSKSGDVVNDSHAEILARRSFMCYLYEQLNLVYKGDESLVFQPPDGTNRCRLRNNVNFHLFTSHTPCGDASIFPKISPEVLSDDWNGDESSCYKNLRKRKIIDDVDVKNKIHKLSDESSNIETCEENIENNVQHDTGQFNHKVIKNESSCDKKIPVDIYRTGAKCVPGGFQDTHGSKSDYHCVGALRIKPGRGDRTISMSCSDKIARWTVVGIQGALLSHFLISPIYLQSVIVGKCPYDQSSMKRALTDRVADVTNLANNYTLTAPYLLQSGLAFKEGRNDEDSSGKLVPSAAGITWFQSKQLGVSEVSVNGKKQGVTNKNRNKPEARCTVCCIEMMRRFLKLIKSIPPEQQPHSVKSLDQENCSYLECKMAAISYQEALDKLKSKTFSTWVQKSRDYLHFKLN</sequence>
<dbReference type="SMART" id="SM00552">
    <property type="entry name" value="ADEAMc"/>
    <property type="match status" value="1"/>
</dbReference>
<accession>A0AAN8PUJ4</accession>
<dbReference type="PROSITE" id="PS50141">
    <property type="entry name" value="A_DEAMIN_EDITASE"/>
    <property type="match status" value="1"/>
</dbReference>
<dbReference type="EMBL" id="JAZGQO010000006">
    <property type="protein sequence ID" value="KAK6184723.1"/>
    <property type="molecule type" value="Genomic_DNA"/>
</dbReference>
<dbReference type="GO" id="GO:0008033">
    <property type="term" value="P:tRNA processing"/>
    <property type="evidence" value="ECO:0007669"/>
    <property type="project" value="UniProtKB-KW"/>
</dbReference>
<keyword evidence="1" id="KW-0819">tRNA processing</keyword>
<evidence type="ECO:0000313" key="14">
    <source>
        <dbReference type="Proteomes" id="UP001347796"/>
    </source>
</evidence>
<comment type="catalytic activity">
    <reaction evidence="11">
        <text>adenosine(37) in tRNA(Ala) + H2O + H(+) = inosine(37) in tRNA(Ala) + NH4(+)</text>
        <dbReference type="Rhea" id="RHEA:50968"/>
        <dbReference type="Rhea" id="RHEA-COMP:12855"/>
        <dbReference type="Rhea" id="RHEA-COMP:12856"/>
        <dbReference type="ChEBI" id="CHEBI:15377"/>
        <dbReference type="ChEBI" id="CHEBI:15378"/>
        <dbReference type="ChEBI" id="CHEBI:28938"/>
        <dbReference type="ChEBI" id="CHEBI:74411"/>
        <dbReference type="ChEBI" id="CHEBI:82852"/>
        <dbReference type="EC" id="3.5.4.34"/>
    </reaction>
</comment>
<reference evidence="13 14" key="1">
    <citation type="submission" date="2024-01" db="EMBL/GenBank/DDBJ databases">
        <title>The genome of the rayed Mediterranean limpet Patella caerulea (Linnaeus, 1758).</title>
        <authorList>
            <person name="Anh-Thu Weber A."/>
            <person name="Halstead-Nussloch G."/>
        </authorList>
    </citation>
    <scope>NUCLEOTIDE SEQUENCE [LARGE SCALE GENOMIC DNA]</scope>
    <source>
        <strain evidence="13">AATW-2023a</strain>
        <tissue evidence="13">Whole specimen</tissue>
    </source>
</reference>
<evidence type="ECO:0000256" key="9">
    <source>
        <dbReference type="ARBA" id="ARBA00040502"/>
    </source>
</evidence>
<evidence type="ECO:0000256" key="5">
    <source>
        <dbReference type="ARBA" id="ARBA00037026"/>
    </source>
</evidence>
<dbReference type="InterPro" id="IPR002466">
    <property type="entry name" value="A_deamin"/>
</dbReference>
<keyword evidence="2" id="KW-0479">Metal-binding</keyword>
<dbReference type="EC" id="3.5.4.34" evidence="8"/>
<protein>
    <recommendedName>
        <fullName evidence="9">tRNA-specific adenosine deaminase 1</fullName>
        <ecNumber evidence="8">3.5.4.34</ecNumber>
    </recommendedName>
    <alternativeName>
        <fullName evidence="10">tRNA-specific adenosine-37 deaminase</fullName>
    </alternativeName>
</protein>
<evidence type="ECO:0000256" key="4">
    <source>
        <dbReference type="ARBA" id="ARBA00022833"/>
    </source>
</evidence>
<evidence type="ECO:0000256" key="7">
    <source>
        <dbReference type="ARBA" id="ARBA00038326"/>
    </source>
</evidence>
<keyword evidence="4" id="KW-0862">Zinc</keyword>
<evidence type="ECO:0000313" key="13">
    <source>
        <dbReference type="EMBL" id="KAK6184723.1"/>
    </source>
</evidence>
<comment type="function">
    <text evidence="6">Specifically deaminates adenosine-37 to inosine in tRNA-Ala.</text>
</comment>
<evidence type="ECO:0000256" key="8">
    <source>
        <dbReference type="ARBA" id="ARBA00038940"/>
    </source>
</evidence>
<comment type="cofactor">
    <cofactor evidence="5">
        <name>1D-myo-inositol hexakisphosphate</name>
        <dbReference type="ChEBI" id="CHEBI:58130"/>
    </cofactor>
</comment>
<feature type="domain" description="A to I editase" evidence="12">
    <location>
        <begin position="66"/>
        <end position="479"/>
    </location>
</feature>
<evidence type="ECO:0000256" key="6">
    <source>
        <dbReference type="ARBA" id="ARBA00037784"/>
    </source>
</evidence>
<dbReference type="PANTHER" id="PTHR46516">
    <property type="entry name" value="TRNA-SPECIFIC ADENOSINE DEAMINASE 1"/>
    <property type="match status" value="1"/>
</dbReference>
<dbReference type="GO" id="GO:0046872">
    <property type="term" value="F:metal ion binding"/>
    <property type="evidence" value="ECO:0007669"/>
    <property type="project" value="UniProtKB-KW"/>
</dbReference>
<name>A0AAN8PUJ4_PATCE</name>
<organism evidence="13 14">
    <name type="scientific">Patella caerulea</name>
    <name type="common">Rayed Mediterranean limpet</name>
    <dbReference type="NCBI Taxonomy" id="87958"/>
    <lineage>
        <taxon>Eukaryota</taxon>
        <taxon>Metazoa</taxon>
        <taxon>Spiralia</taxon>
        <taxon>Lophotrochozoa</taxon>
        <taxon>Mollusca</taxon>
        <taxon>Gastropoda</taxon>
        <taxon>Patellogastropoda</taxon>
        <taxon>Patelloidea</taxon>
        <taxon>Patellidae</taxon>
        <taxon>Patella</taxon>
    </lineage>
</organism>
<dbReference type="Pfam" id="PF02137">
    <property type="entry name" value="A_deamin"/>
    <property type="match status" value="1"/>
</dbReference>
<dbReference type="Proteomes" id="UP001347796">
    <property type="component" value="Unassembled WGS sequence"/>
</dbReference>
<proteinExistence type="inferred from homology"/>
<dbReference type="GO" id="GO:0043829">
    <property type="term" value="F:tRNA-specific adenosine-37 deaminase activity"/>
    <property type="evidence" value="ECO:0007669"/>
    <property type="project" value="UniProtKB-EC"/>
</dbReference>